<dbReference type="PANTHER" id="PTHR42110">
    <property type="entry name" value="L-ASPARAGINASE, PUTATIVE (AFU_ORTHOLOGUE AFUA_3G11890)-RELATED"/>
    <property type="match status" value="1"/>
</dbReference>
<reference evidence="2" key="1">
    <citation type="submission" date="2023-07" db="EMBL/GenBank/DDBJ databases">
        <title>30 novel species of actinomycetes from the DSMZ collection.</title>
        <authorList>
            <person name="Nouioui I."/>
        </authorList>
    </citation>
    <scope>NUCLEOTIDE SEQUENCE [LARGE SCALE GENOMIC DNA]</scope>
    <source>
        <strain evidence="2">DSM 44399</strain>
    </source>
</reference>
<dbReference type="RefSeq" id="WP_311424132.1">
    <property type="nucleotide sequence ID" value="NZ_JAVREH010000026.1"/>
</dbReference>
<evidence type="ECO:0000313" key="2">
    <source>
        <dbReference type="Proteomes" id="UP001183176"/>
    </source>
</evidence>
<organism evidence="1 2">
    <name type="scientific">Jatrophihabitans lederbergiae</name>
    <dbReference type="NCBI Taxonomy" id="3075547"/>
    <lineage>
        <taxon>Bacteria</taxon>
        <taxon>Bacillati</taxon>
        <taxon>Actinomycetota</taxon>
        <taxon>Actinomycetes</taxon>
        <taxon>Jatrophihabitantales</taxon>
        <taxon>Jatrophihabitantaceae</taxon>
        <taxon>Jatrophihabitans</taxon>
    </lineage>
</organism>
<protein>
    <submittedName>
        <fullName evidence="1">Asparaginase</fullName>
    </submittedName>
</protein>
<dbReference type="Proteomes" id="UP001183176">
    <property type="component" value="Unassembled WGS sequence"/>
</dbReference>
<comment type="caution">
    <text evidence="1">The sequence shown here is derived from an EMBL/GenBank/DDBJ whole genome shotgun (WGS) entry which is preliminary data.</text>
</comment>
<dbReference type="EMBL" id="JAVREH010000026">
    <property type="protein sequence ID" value="MDT0262985.1"/>
    <property type="molecule type" value="Genomic_DNA"/>
</dbReference>
<gene>
    <name evidence="1" type="ORF">RM423_16450</name>
</gene>
<proteinExistence type="predicted"/>
<evidence type="ECO:0000313" key="1">
    <source>
        <dbReference type="EMBL" id="MDT0262985.1"/>
    </source>
</evidence>
<dbReference type="InterPro" id="IPR010349">
    <property type="entry name" value="Asparaginase_II"/>
</dbReference>
<dbReference type="Pfam" id="PF06089">
    <property type="entry name" value="Asparaginase_II"/>
    <property type="match status" value="1"/>
</dbReference>
<keyword evidence="2" id="KW-1185">Reference proteome</keyword>
<dbReference type="PANTHER" id="PTHR42110:SF1">
    <property type="entry name" value="L-ASPARAGINASE, PUTATIVE (AFU_ORTHOLOGUE AFUA_3G11890)-RELATED"/>
    <property type="match status" value="1"/>
</dbReference>
<accession>A0ABU2JDF4</accession>
<sequence length="316" mass="32139">MIRLSAGVPLVELERSGVVESVHTGHLIVLDAEGAVRFSAGKPEQPVFARSSLKPLQAVGMLRSGLTLAPPELALGTASHSGSVLHRELIAAELAGAGLTESDLDCPPDLPIGPAELREYLRADLAESRLAMNCSGKHTAMLLACLVNDWPLSGYLDPAHPLQRLLAGTVADLAAEPVLTTGVDGCGAPLFAISLTGVARAFARIATAAGPERQVAEAMRAYPELVAGEGRAATTLMRTIPGLIAKDGAEGVFAAALPDGGAVAVKIDDGAGRAADLAVVMGLRHLGVAGPQLAKLATLPVLGGGRPVGRIGPVTG</sequence>
<name>A0ABU2JDF4_9ACTN</name>